<sequence>MSWRSDYEHELAHVFREAERLIDAFPAPLNDKGREYLQAFNPLNPSGTKNHICYLLPFWMQPITELDSRCYRDLSLANVFVMLYFFIQDDLMDTAPSDWKEQLALGNLFHLSMLDLYRAMFESSSPFWNYYRSYVTDWSIEVAYESTSVSLSPAKLAQKAAPVKLASTGALLLAGRRELEPAVSEAVDLVLATLQLSDDWADWEEDFDLHNANSLIGMIASEKAVSPSLITRTDIRNAIYIDNALSRYSQITQANGEAFVRLELSLPHLAAFHSHLADKLTEAGDHLSQMKLQLLGGGFTYWLSQNKPSISGN</sequence>
<keyword evidence="2" id="KW-1185">Reference proteome</keyword>
<proteinExistence type="predicted"/>
<name>A0ABR8MW48_9BACL</name>
<evidence type="ECO:0000313" key="2">
    <source>
        <dbReference type="Proteomes" id="UP000609346"/>
    </source>
</evidence>
<protein>
    <recommendedName>
        <fullName evidence="3">Terpene synthase</fullName>
    </recommendedName>
</protein>
<evidence type="ECO:0000313" key="1">
    <source>
        <dbReference type="EMBL" id="MBD3918379.1"/>
    </source>
</evidence>
<gene>
    <name evidence="1" type="ORF">H8B09_06395</name>
</gene>
<evidence type="ECO:0008006" key="3">
    <source>
        <dbReference type="Google" id="ProtNLM"/>
    </source>
</evidence>
<dbReference type="Proteomes" id="UP000609346">
    <property type="component" value="Unassembled WGS sequence"/>
</dbReference>
<dbReference type="EMBL" id="JACXZA010000001">
    <property type="protein sequence ID" value="MBD3918379.1"/>
    <property type="molecule type" value="Genomic_DNA"/>
</dbReference>
<dbReference type="RefSeq" id="WP_191202574.1">
    <property type="nucleotide sequence ID" value="NZ_JACXZA010000001.1"/>
</dbReference>
<comment type="caution">
    <text evidence="1">The sequence shown here is derived from an EMBL/GenBank/DDBJ whole genome shotgun (WGS) entry which is preliminary data.</text>
</comment>
<organism evidence="1 2">
    <name type="scientific">Paenibacillus terricola</name>
    <dbReference type="NCBI Taxonomy" id="2763503"/>
    <lineage>
        <taxon>Bacteria</taxon>
        <taxon>Bacillati</taxon>
        <taxon>Bacillota</taxon>
        <taxon>Bacilli</taxon>
        <taxon>Bacillales</taxon>
        <taxon>Paenibacillaceae</taxon>
        <taxon>Paenibacillus</taxon>
    </lineage>
</organism>
<reference evidence="1 2" key="1">
    <citation type="submission" date="2020-09" db="EMBL/GenBank/DDBJ databases">
        <title>Paenibacillus sp. strain PR3 16S rRNA gene Genome sequencing and assembly.</title>
        <authorList>
            <person name="Kim J."/>
        </authorList>
    </citation>
    <scope>NUCLEOTIDE SEQUENCE [LARGE SCALE GENOMIC DNA]</scope>
    <source>
        <strain evidence="1 2">PR3</strain>
    </source>
</reference>
<accession>A0ABR8MW48</accession>